<dbReference type="EMBL" id="QZDT01000002">
    <property type="protein sequence ID" value="NBJ91564.1"/>
    <property type="molecule type" value="Genomic_DNA"/>
</dbReference>
<name>A0A9X5BCN3_9FIRM</name>
<dbReference type="InterPro" id="IPR008302">
    <property type="entry name" value="NamZ"/>
</dbReference>
<comment type="caution">
    <text evidence="3">The sequence shown here is derived from an EMBL/GenBank/DDBJ whole genome shotgun (WGS) entry which is preliminary data.</text>
</comment>
<gene>
    <name evidence="3" type="ORF">D5281_02900</name>
</gene>
<dbReference type="Pfam" id="PF20732">
    <property type="entry name" value="NamZ_C"/>
    <property type="match status" value="1"/>
</dbReference>
<dbReference type="Gene3D" id="3.90.1150.140">
    <property type="match status" value="1"/>
</dbReference>
<feature type="domain" description="Peptidoglycan beta-N-acetylmuramidase NamZ C-terminal" evidence="2">
    <location>
        <begin position="227"/>
        <end position="385"/>
    </location>
</feature>
<evidence type="ECO:0000259" key="2">
    <source>
        <dbReference type="Pfam" id="PF20732"/>
    </source>
</evidence>
<dbReference type="Proteomes" id="UP001154420">
    <property type="component" value="Unassembled WGS sequence"/>
</dbReference>
<dbReference type="AlphaFoldDB" id="A0A9X5BCN3"/>
<dbReference type="InterPro" id="IPR048502">
    <property type="entry name" value="NamZ_N"/>
</dbReference>
<evidence type="ECO:0000259" key="1">
    <source>
        <dbReference type="Pfam" id="PF07075"/>
    </source>
</evidence>
<feature type="domain" description="Peptidoglycan beta-N-acetylmuramidase NamZ N-terminal" evidence="1">
    <location>
        <begin position="22"/>
        <end position="223"/>
    </location>
</feature>
<accession>A0A9X5BCN3</accession>
<dbReference type="PANTHER" id="PTHR42915:SF1">
    <property type="entry name" value="PEPTIDOGLYCAN BETA-N-ACETYLMURAMIDASE NAMZ"/>
    <property type="match status" value="1"/>
</dbReference>
<reference evidence="3" key="1">
    <citation type="submission" date="2018-09" db="EMBL/GenBank/DDBJ databases">
        <title>Murine metabolic-syndrome-specific gut microbial biobank.</title>
        <authorList>
            <person name="Liu C."/>
        </authorList>
    </citation>
    <scope>NUCLEOTIDE SEQUENCE</scope>
    <source>
        <strain evidence="3">D42-62</strain>
    </source>
</reference>
<dbReference type="InterPro" id="IPR048503">
    <property type="entry name" value="NamZ_C"/>
</dbReference>
<dbReference type="Gene3D" id="3.40.50.12170">
    <property type="entry name" value="Uncharacterised protein PF07075, DUF1343"/>
    <property type="match status" value="1"/>
</dbReference>
<evidence type="ECO:0000313" key="3">
    <source>
        <dbReference type="EMBL" id="NBJ91564.1"/>
    </source>
</evidence>
<keyword evidence="4" id="KW-1185">Reference proteome</keyword>
<dbReference type="Pfam" id="PF07075">
    <property type="entry name" value="NamZ_N"/>
    <property type="match status" value="1"/>
</dbReference>
<sequence length="386" mass="43781">MKTVLGLERVRKYEEIFKGKAIGLITNFSGITSDWKKDNLMVFRDCGYHIARIFTPEHGLNGAGAGEAIDEKSQQRKGEAPIVSLYGEKKKPSSQDLQDIELLVFDMQDVGLRYYTYLYTMTYAMEAAGEAGIPFVVLDRPNPLGGNIITGARILPSLHSFVGDYELPMRHGLTLGEAAFYFKEYAGLKLDLRVIRMENYTSRMMHPKTGLLWNIPSPALPAFENTLCYSGGCLFEASNISEGRGSMKPFLMYGAPFLDMDLVYHELWEQKTGEGYVFRRRAFIPVSGKYAGEVCYGLEFHPLSLEEDFLPTALMLMKIICDRYPQKVIFRKEDKDENTVHLKVLYGNGMAEEYLEGKVSLKDLQESWKDEGDAFSKSVKSLRLYD</sequence>
<dbReference type="PANTHER" id="PTHR42915">
    <property type="entry name" value="HYPOTHETICAL 460 KDA PROTEIN IN FEUA-SIGW INTERGENIC REGION [PRECURSOR]"/>
    <property type="match status" value="1"/>
</dbReference>
<dbReference type="GO" id="GO:0033922">
    <property type="term" value="F:peptidoglycan beta-N-acetylmuramidase activity"/>
    <property type="evidence" value="ECO:0007669"/>
    <property type="project" value="InterPro"/>
</dbReference>
<dbReference type="PIRSF" id="PIRSF016719">
    <property type="entry name" value="UCP016719"/>
    <property type="match status" value="1"/>
</dbReference>
<organism evidence="3 4">
    <name type="scientific">Parablautia muri</name>
    <dbReference type="NCBI Taxonomy" id="2320879"/>
    <lineage>
        <taxon>Bacteria</taxon>
        <taxon>Bacillati</taxon>
        <taxon>Bacillota</taxon>
        <taxon>Clostridia</taxon>
        <taxon>Lachnospirales</taxon>
        <taxon>Lachnospiraceae</taxon>
        <taxon>Parablautia</taxon>
    </lineage>
</organism>
<dbReference type="RefSeq" id="WP_160558640.1">
    <property type="nucleotide sequence ID" value="NZ_QZDT01000002.1"/>
</dbReference>
<evidence type="ECO:0000313" key="4">
    <source>
        <dbReference type="Proteomes" id="UP001154420"/>
    </source>
</evidence>
<dbReference type="OrthoDB" id="9801061at2"/>
<protein>
    <submittedName>
        <fullName evidence="3">DUF1343 domain-containing protein</fullName>
    </submittedName>
</protein>
<proteinExistence type="predicted"/>